<sequence>MLSAKSTCQLDNVVDCLSRVPNCSSFLNSQIFENNDTFNTVKGYMILCKDEVDVDINFDAFPNTLEELFKIGGDNVLFNLDVDYFDSEGFPALFQCVMKYTNKPGAFVDCINGGPNM</sequence>
<evidence type="ECO:0000313" key="1">
    <source>
        <dbReference type="EMBL" id="KAK4295460.1"/>
    </source>
</evidence>
<name>A0AAE1TU86_9EUCA</name>
<accession>A0AAE1TU86</accession>
<dbReference type="Proteomes" id="UP001292094">
    <property type="component" value="Unassembled WGS sequence"/>
</dbReference>
<proteinExistence type="predicted"/>
<comment type="caution">
    <text evidence="1">The sequence shown here is derived from an EMBL/GenBank/DDBJ whole genome shotgun (WGS) entry which is preliminary data.</text>
</comment>
<reference evidence="1" key="1">
    <citation type="submission" date="2023-11" db="EMBL/GenBank/DDBJ databases">
        <title>Genome assemblies of two species of porcelain crab, Petrolisthes cinctipes and Petrolisthes manimaculis (Anomura: Porcellanidae).</title>
        <authorList>
            <person name="Angst P."/>
        </authorList>
    </citation>
    <scope>NUCLEOTIDE SEQUENCE</scope>
    <source>
        <strain evidence="1">PB745_02</strain>
        <tissue evidence="1">Gill</tissue>
    </source>
</reference>
<protein>
    <submittedName>
        <fullName evidence="1">Uncharacterized protein</fullName>
    </submittedName>
</protein>
<evidence type="ECO:0000313" key="2">
    <source>
        <dbReference type="Proteomes" id="UP001292094"/>
    </source>
</evidence>
<gene>
    <name evidence="1" type="ORF">Pmani_031980</name>
</gene>
<organism evidence="1 2">
    <name type="scientific">Petrolisthes manimaculis</name>
    <dbReference type="NCBI Taxonomy" id="1843537"/>
    <lineage>
        <taxon>Eukaryota</taxon>
        <taxon>Metazoa</taxon>
        <taxon>Ecdysozoa</taxon>
        <taxon>Arthropoda</taxon>
        <taxon>Crustacea</taxon>
        <taxon>Multicrustacea</taxon>
        <taxon>Malacostraca</taxon>
        <taxon>Eumalacostraca</taxon>
        <taxon>Eucarida</taxon>
        <taxon>Decapoda</taxon>
        <taxon>Pleocyemata</taxon>
        <taxon>Anomura</taxon>
        <taxon>Galatheoidea</taxon>
        <taxon>Porcellanidae</taxon>
        <taxon>Petrolisthes</taxon>
    </lineage>
</organism>
<dbReference type="EMBL" id="JAWZYT010004072">
    <property type="protein sequence ID" value="KAK4295460.1"/>
    <property type="molecule type" value="Genomic_DNA"/>
</dbReference>
<keyword evidence="2" id="KW-1185">Reference proteome</keyword>
<dbReference type="AlphaFoldDB" id="A0AAE1TU86"/>